<dbReference type="EMBL" id="NNRJ01000031">
    <property type="protein sequence ID" value="OYR17613.1"/>
    <property type="molecule type" value="Genomic_DNA"/>
</dbReference>
<evidence type="ECO:0000256" key="6">
    <source>
        <dbReference type="ARBA" id="ARBA00023026"/>
    </source>
</evidence>
<reference evidence="10 11" key="1">
    <citation type="submission" date="2017-07" db="EMBL/GenBank/DDBJ databases">
        <title>Phylogenetic study on the rhizospheric bacterium Ochrobactrum sp. A44.</title>
        <authorList>
            <person name="Krzyzanowska D.M."/>
            <person name="Ossowicki A."/>
            <person name="Rajewska M."/>
            <person name="Maciag T."/>
            <person name="Kaczynski Z."/>
            <person name="Czerwicka M."/>
            <person name="Jafra S."/>
        </authorList>
    </citation>
    <scope>NUCLEOTIDE SEQUENCE [LARGE SCALE GENOMIC DNA]</scope>
    <source>
        <strain evidence="10 11">DSM 7216</strain>
    </source>
</reference>
<dbReference type="OrthoDB" id="7912094at2"/>
<dbReference type="AlphaFoldDB" id="A0A256FS04"/>
<evidence type="ECO:0000256" key="3">
    <source>
        <dbReference type="ARBA" id="ARBA00019211"/>
    </source>
</evidence>
<proteinExistence type="inferred from homology"/>
<comment type="subcellular location">
    <subcellularLocation>
        <location evidence="1">Membrane</location>
        <topology evidence="1">Single-pass membrane protein</topology>
    </subcellularLocation>
</comment>
<organism evidence="10 11">
    <name type="scientific">Brucella thiophenivorans</name>
    <dbReference type="NCBI Taxonomy" id="571255"/>
    <lineage>
        <taxon>Bacteria</taxon>
        <taxon>Pseudomonadati</taxon>
        <taxon>Pseudomonadota</taxon>
        <taxon>Alphaproteobacteria</taxon>
        <taxon>Hyphomicrobiales</taxon>
        <taxon>Brucellaceae</taxon>
        <taxon>Brucella/Ochrobactrum group</taxon>
        <taxon>Brucella</taxon>
    </lineage>
</organism>
<keyword evidence="5 9" id="KW-1133">Transmembrane helix</keyword>
<dbReference type="InterPro" id="IPR049855">
    <property type="entry name" value="DotG/IcmE-like_C"/>
</dbReference>
<dbReference type="InterPro" id="IPR042217">
    <property type="entry name" value="T4SS_VirB10/TrbI"/>
</dbReference>
<keyword evidence="6" id="KW-0843">Virulence</keyword>
<feature type="region of interest" description="Disordered" evidence="8">
    <location>
        <begin position="70"/>
        <end position="101"/>
    </location>
</feature>
<evidence type="ECO:0000256" key="4">
    <source>
        <dbReference type="ARBA" id="ARBA00022692"/>
    </source>
</evidence>
<sequence length="436" mass="47106">MTENNQTPDNADENGKPEIIEPEIKTGLEQAVLNRRKRTKKNPALWAAVAFVLIGGVGLTVYKQMNQQQQGGNSRISRAPTVDSTPAGQQLAESPRYKDNLDTVNQRGSEEAAQTGKSFIAVPDEPLRDVDQKPVAKNNFRKPLAPANEPEVQVKEEIVVETRREQAPPPPDYSRINQLAKAITQQASTYERGWSTTGSVNTIVLNQELYKTPAQRAQEAEQKALAAQAALAAGATPDYSPNNAINAGQFAFARMVNSTDSDTPGPVIAEIMKRGPLYKTRLIGAFQPNETNSGLIVEFNRMVFPDGTEQGIAAYAVDANKGSISVKSEVDKRLFSRYAPLIAASFIEGLGNTLSESGSTLIYGSNTTTLDRDKPTFEQGLYAGAGKVGQRMAEDIEKSAPKNALVKLNAGKTIGILFLQGVPMPLSMQAANESTN</sequence>
<accession>A0A256FS04</accession>
<protein>
    <recommendedName>
        <fullName evidence="3">Type IV secretion system protein virB10</fullName>
    </recommendedName>
</protein>
<evidence type="ECO:0000313" key="11">
    <source>
        <dbReference type="Proteomes" id="UP000215590"/>
    </source>
</evidence>
<gene>
    <name evidence="10" type="ORF">CEV31_4340</name>
</gene>
<dbReference type="Gene3D" id="2.40.128.260">
    <property type="entry name" value="Type IV secretion system, VirB10/TraB/TrbI"/>
    <property type="match status" value="1"/>
</dbReference>
<evidence type="ECO:0000256" key="7">
    <source>
        <dbReference type="ARBA" id="ARBA00023136"/>
    </source>
</evidence>
<feature type="transmembrane region" description="Helical" evidence="9">
    <location>
        <begin position="44"/>
        <end position="62"/>
    </location>
</feature>
<feature type="region of interest" description="Disordered" evidence="8">
    <location>
        <begin position="1"/>
        <end position="21"/>
    </location>
</feature>
<evidence type="ECO:0000313" key="10">
    <source>
        <dbReference type="EMBL" id="OYR17613.1"/>
    </source>
</evidence>
<evidence type="ECO:0000256" key="1">
    <source>
        <dbReference type="ARBA" id="ARBA00004167"/>
    </source>
</evidence>
<evidence type="ECO:0000256" key="5">
    <source>
        <dbReference type="ARBA" id="ARBA00022989"/>
    </source>
</evidence>
<comment type="caution">
    <text evidence="10">The sequence shown here is derived from an EMBL/GenBank/DDBJ whole genome shotgun (WGS) entry which is preliminary data.</text>
</comment>
<comment type="similarity">
    <text evidence="2">Belongs to the TrbI/VirB10 family.</text>
</comment>
<keyword evidence="7 9" id="KW-0472">Membrane</keyword>
<evidence type="ECO:0000256" key="2">
    <source>
        <dbReference type="ARBA" id="ARBA00010265"/>
    </source>
</evidence>
<feature type="compositionally biased region" description="Polar residues" evidence="8">
    <location>
        <begin position="70"/>
        <end position="92"/>
    </location>
</feature>
<dbReference type="InterPro" id="IPR005498">
    <property type="entry name" value="T4SS_VirB10/TraB/TrbI"/>
</dbReference>
<evidence type="ECO:0000256" key="8">
    <source>
        <dbReference type="SAM" id="MobiDB-lite"/>
    </source>
</evidence>
<dbReference type="CDD" id="cd16431">
    <property type="entry name" value="IcmE"/>
    <property type="match status" value="1"/>
</dbReference>
<dbReference type="GO" id="GO:0016020">
    <property type="term" value="C:membrane"/>
    <property type="evidence" value="ECO:0007669"/>
    <property type="project" value="UniProtKB-SubCell"/>
</dbReference>
<keyword evidence="4 9" id="KW-0812">Transmembrane</keyword>
<dbReference type="Pfam" id="PF03743">
    <property type="entry name" value="TrbI"/>
    <property type="match status" value="1"/>
</dbReference>
<dbReference type="Proteomes" id="UP000215590">
    <property type="component" value="Unassembled WGS sequence"/>
</dbReference>
<keyword evidence="11" id="KW-1185">Reference proteome</keyword>
<evidence type="ECO:0000256" key="9">
    <source>
        <dbReference type="SAM" id="Phobius"/>
    </source>
</evidence>
<name>A0A256FS04_9HYPH</name>
<dbReference type="RefSeq" id="WP_094507489.1">
    <property type="nucleotide sequence ID" value="NZ_JBHEEK010000023.1"/>
</dbReference>